<sequence>MSKAQFNIKLINNLKDILLRLHHGEHPETVQNDFDQHFQNLDAVEILFIVQELTSADDGITSEDVRKLFRVYQQLYGQSITDSYIPESDHPGHPVQIFKDENRALQSVLDQMNNLFDSLEKNQQVGMIERLKEQMSILGQFYNHYNRKEKLFFPIMERYGYYTPARLMWGEDDRIRNLYKGTKRMIEKIPDIEFKYVKKSYDILESKFKEMIFQEESFLLPIVLSIFNEDNWFDIAKESDAFGYCIVEPEEKWEPTQDNSNINKEISAADSESSVEHLAFGGGYLTRKEANHILNNLPLEITFVDKNGIFKYFNDKIESSEMMLVRTPSSIGRNVANCHPPKSLKKVMNLIRDLKTKRRSSESMWFKKKDQYIHITYKGVFDENGEYLGILEYVQDIQPFLELPREVKRELSEIDESN</sequence>
<feature type="domain" description="DUF438" evidence="2">
    <location>
        <begin position="14"/>
        <end position="81"/>
    </location>
</feature>
<dbReference type="PANTHER" id="PTHR39966">
    <property type="entry name" value="BLL2471 PROTEIN-RELATED"/>
    <property type="match status" value="1"/>
</dbReference>
<dbReference type="InterPro" id="IPR007380">
    <property type="entry name" value="DUF438"/>
</dbReference>
<dbReference type="Gene3D" id="3.30.450.20">
    <property type="entry name" value="PAS domain"/>
    <property type="match status" value="1"/>
</dbReference>
<dbReference type="AlphaFoldDB" id="A0A495A734"/>
<dbReference type="GO" id="GO:0005886">
    <property type="term" value="C:plasma membrane"/>
    <property type="evidence" value="ECO:0007669"/>
    <property type="project" value="TreeGrafter"/>
</dbReference>
<dbReference type="InterPro" id="IPR012312">
    <property type="entry name" value="Hemerythrin-like"/>
</dbReference>
<reference evidence="3 4" key="1">
    <citation type="journal article" date="2016" name="Int. J. Syst. Evol. Microbiol.">
        <title>Oceanobacillus halophilus sp. nov., a novel moderately halophilic bacterium from a hypersaline lake.</title>
        <authorList>
            <person name="Amoozegar M.A."/>
            <person name="Bagheri M."/>
            <person name="Makhdoumi A."/>
            <person name="Nikou M.M."/>
            <person name="Fazeli S.A.S."/>
            <person name="Schumann P."/>
            <person name="Sproer C."/>
            <person name="Sanchez-Porro C."/>
            <person name="Ventosa A."/>
        </authorList>
    </citation>
    <scope>NUCLEOTIDE SEQUENCE [LARGE SCALE GENOMIC DNA]</scope>
    <source>
        <strain evidence="3 4">DSM 23996</strain>
    </source>
</reference>
<keyword evidence="4" id="KW-1185">Reference proteome</keyword>
<dbReference type="EMBL" id="RBZP01000002">
    <property type="protein sequence ID" value="RKQ35632.1"/>
    <property type="molecule type" value="Genomic_DNA"/>
</dbReference>
<evidence type="ECO:0000313" key="4">
    <source>
        <dbReference type="Proteomes" id="UP000269301"/>
    </source>
</evidence>
<feature type="domain" description="Hemerythrin-like" evidence="1">
    <location>
        <begin position="93"/>
        <end position="222"/>
    </location>
</feature>
<proteinExistence type="predicted"/>
<dbReference type="SUPFAM" id="SSF55785">
    <property type="entry name" value="PYP-like sensor domain (PAS domain)"/>
    <property type="match status" value="1"/>
</dbReference>
<dbReference type="Pfam" id="PF13596">
    <property type="entry name" value="PAS_10"/>
    <property type="match status" value="1"/>
</dbReference>
<dbReference type="Proteomes" id="UP000269301">
    <property type="component" value="Unassembled WGS sequence"/>
</dbReference>
<dbReference type="RefSeq" id="WP_121203263.1">
    <property type="nucleotide sequence ID" value="NZ_RBZP01000002.1"/>
</dbReference>
<dbReference type="Pfam" id="PF04282">
    <property type="entry name" value="DUF438"/>
    <property type="match status" value="1"/>
</dbReference>
<dbReference type="PANTHER" id="PTHR39966:SF3">
    <property type="entry name" value="DUF438 DOMAIN-CONTAINING PROTEIN"/>
    <property type="match status" value="1"/>
</dbReference>
<gene>
    <name evidence="3" type="ORF">D8M06_05010</name>
</gene>
<name>A0A495A734_9BACI</name>
<evidence type="ECO:0000313" key="3">
    <source>
        <dbReference type="EMBL" id="RKQ35632.1"/>
    </source>
</evidence>
<organism evidence="3 4">
    <name type="scientific">Oceanobacillus halophilus</name>
    <dbReference type="NCBI Taxonomy" id="930130"/>
    <lineage>
        <taxon>Bacteria</taxon>
        <taxon>Bacillati</taxon>
        <taxon>Bacillota</taxon>
        <taxon>Bacilli</taxon>
        <taxon>Bacillales</taxon>
        <taxon>Bacillaceae</taxon>
        <taxon>Oceanobacillus</taxon>
    </lineage>
</organism>
<dbReference type="Gene3D" id="1.20.120.520">
    <property type="entry name" value="nmb1532 protein domain like"/>
    <property type="match status" value="1"/>
</dbReference>
<dbReference type="Pfam" id="PF01814">
    <property type="entry name" value="Hemerythrin"/>
    <property type="match status" value="1"/>
</dbReference>
<dbReference type="InterPro" id="IPR035965">
    <property type="entry name" value="PAS-like_dom_sf"/>
</dbReference>
<comment type="caution">
    <text evidence="3">The sequence shown here is derived from an EMBL/GenBank/DDBJ whole genome shotgun (WGS) entry which is preliminary data.</text>
</comment>
<evidence type="ECO:0000259" key="2">
    <source>
        <dbReference type="Pfam" id="PF04282"/>
    </source>
</evidence>
<accession>A0A495A734</accession>
<dbReference type="OrthoDB" id="9769774at2"/>
<protein>
    <submittedName>
        <fullName evidence="3">DUF438 domain-containing protein</fullName>
    </submittedName>
</protein>
<evidence type="ECO:0000259" key="1">
    <source>
        <dbReference type="Pfam" id="PF01814"/>
    </source>
</evidence>